<dbReference type="PANTHER" id="PTHR31902">
    <property type="entry name" value="ACTIN PATCHES DISTAL PROTEIN 1"/>
    <property type="match status" value="1"/>
</dbReference>
<feature type="region of interest" description="Disordered" evidence="3">
    <location>
        <begin position="422"/>
        <end position="470"/>
    </location>
</feature>
<protein>
    <submittedName>
        <fullName evidence="4">DNA replication regulator sld2</fullName>
    </submittedName>
</protein>
<feature type="compositionally biased region" description="Polar residues" evidence="3">
    <location>
        <begin position="299"/>
        <end position="312"/>
    </location>
</feature>
<feature type="compositionally biased region" description="Basic residues" evidence="3">
    <location>
        <begin position="789"/>
        <end position="807"/>
    </location>
</feature>
<dbReference type="Pfam" id="PF11719">
    <property type="entry name" value="Drc1-Sld2"/>
    <property type="match status" value="1"/>
</dbReference>
<dbReference type="InterPro" id="IPR009737">
    <property type="entry name" value="Aim32/Apd1-like"/>
</dbReference>
<reference evidence="4 5" key="1">
    <citation type="submission" date="2019-06" db="EMBL/GenBank/DDBJ databases">
        <title>Wine fermentation using esterase from Monascus purpureus.</title>
        <authorList>
            <person name="Geng C."/>
            <person name="Zhang Y."/>
        </authorList>
    </citation>
    <scope>NUCLEOTIDE SEQUENCE [LARGE SCALE GENOMIC DNA]</scope>
    <source>
        <strain evidence="4">HQ1</strain>
    </source>
</reference>
<comment type="subcellular location">
    <subcellularLocation>
        <location evidence="1">Nucleus</location>
    </subcellularLocation>
</comment>
<keyword evidence="5" id="KW-1185">Reference proteome</keyword>
<feature type="compositionally biased region" description="Polar residues" evidence="3">
    <location>
        <begin position="679"/>
        <end position="696"/>
    </location>
</feature>
<feature type="region of interest" description="Disordered" evidence="3">
    <location>
        <begin position="298"/>
        <end position="407"/>
    </location>
</feature>
<evidence type="ECO:0000256" key="2">
    <source>
        <dbReference type="ARBA" id="ARBA00023242"/>
    </source>
</evidence>
<dbReference type="CDD" id="cd03062">
    <property type="entry name" value="TRX_Fd_Sucrase"/>
    <property type="match status" value="1"/>
</dbReference>
<feature type="compositionally biased region" description="Acidic residues" evidence="3">
    <location>
        <begin position="453"/>
        <end position="465"/>
    </location>
</feature>
<evidence type="ECO:0000313" key="4">
    <source>
        <dbReference type="EMBL" id="TQB70896.1"/>
    </source>
</evidence>
<dbReference type="Proteomes" id="UP000319663">
    <property type="component" value="Unassembled WGS sequence"/>
</dbReference>
<comment type="caution">
    <text evidence="4">The sequence shown here is derived from an EMBL/GenBank/DDBJ whole genome shotgun (WGS) entry which is preliminary data.</text>
</comment>
<dbReference type="GO" id="GO:0006260">
    <property type="term" value="P:DNA replication"/>
    <property type="evidence" value="ECO:0007669"/>
    <property type="project" value="InterPro"/>
</dbReference>
<dbReference type="STRING" id="5098.A0A507QSS7"/>
<dbReference type="Pfam" id="PF06999">
    <property type="entry name" value="Suc_Fer-like"/>
    <property type="match status" value="1"/>
</dbReference>
<feature type="compositionally biased region" description="Basic residues" evidence="3">
    <location>
        <begin position="617"/>
        <end position="630"/>
    </location>
</feature>
<evidence type="ECO:0000256" key="3">
    <source>
        <dbReference type="SAM" id="MobiDB-lite"/>
    </source>
</evidence>
<proteinExistence type="predicted"/>
<name>A0A507QSS7_MONPU</name>
<dbReference type="AlphaFoldDB" id="A0A507QSS7"/>
<organism evidence="4 5">
    <name type="scientific">Monascus purpureus</name>
    <name type="common">Red mold</name>
    <name type="synonym">Monascus anka</name>
    <dbReference type="NCBI Taxonomy" id="5098"/>
    <lineage>
        <taxon>Eukaryota</taxon>
        <taxon>Fungi</taxon>
        <taxon>Dikarya</taxon>
        <taxon>Ascomycota</taxon>
        <taxon>Pezizomycotina</taxon>
        <taxon>Eurotiomycetes</taxon>
        <taxon>Eurotiomycetidae</taxon>
        <taxon>Eurotiales</taxon>
        <taxon>Aspergillaceae</taxon>
        <taxon>Monascus</taxon>
    </lineage>
</organism>
<dbReference type="Gene3D" id="3.40.30.10">
    <property type="entry name" value="Glutaredoxin"/>
    <property type="match status" value="1"/>
</dbReference>
<keyword evidence="2" id="KW-0539">Nucleus</keyword>
<accession>A0A507QSS7</accession>
<dbReference type="PANTHER" id="PTHR31902:SF8">
    <property type="entry name" value="SUCRASE_FERREDOXIN DOMAIN-CONTAINING PROTEIN"/>
    <property type="match status" value="1"/>
</dbReference>
<dbReference type="InterPro" id="IPR021110">
    <property type="entry name" value="DNA_rep_checkpnt_protein"/>
</dbReference>
<dbReference type="InterPro" id="IPR036249">
    <property type="entry name" value="Thioredoxin-like_sf"/>
</dbReference>
<feature type="region of interest" description="Disordered" evidence="3">
    <location>
        <begin position="592"/>
        <end position="807"/>
    </location>
</feature>
<dbReference type="EMBL" id="VIFY01000092">
    <property type="protein sequence ID" value="TQB70896.1"/>
    <property type="molecule type" value="Genomic_DNA"/>
</dbReference>
<evidence type="ECO:0000313" key="5">
    <source>
        <dbReference type="Proteomes" id="UP000319663"/>
    </source>
</evidence>
<dbReference type="GO" id="GO:0005634">
    <property type="term" value="C:nucleus"/>
    <property type="evidence" value="ECO:0007669"/>
    <property type="project" value="UniProtKB-SubCell"/>
</dbReference>
<feature type="compositionally biased region" description="Basic and acidic residues" evidence="3">
    <location>
        <begin position="723"/>
        <end position="738"/>
    </location>
</feature>
<gene>
    <name evidence="4" type="primary">SLD2</name>
    <name evidence="4" type="ORF">MPDQ_007990</name>
</gene>
<evidence type="ECO:0000256" key="1">
    <source>
        <dbReference type="ARBA" id="ARBA00004123"/>
    </source>
</evidence>
<feature type="region of interest" description="Disordered" evidence="3">
    <location>
        <begin position="497"/>
        <end position="528"/>
    </location>
</feature>
<feature type="compositionally biased region" description="Acidic residues" evidence="3">
    <location>
        <begin position="702"/>
        <end position="722"/>
    </location>
</feature>
<sequence>MLRSLLSFAKGGNGNGNSYIFPTVDPKDDGPDCKRDCADCTVNYPSKLKIETSTPLYGHLKPFNMHILVATGKSDWIQKPTNEKGSLPEVLSSVPTKLNHGKITVLASDLKPHEQELDEINNNPTDATTVLILPSFTYVDSVTPNNASEVIDRFVTAPQDQTAANGDSTSQLTSRPCPHDYVILLCSHKRRDARCGLTAPLLKKELERQLRPLGLYRDADDMRPGGVGIHFVSHVGGHKFAANVLVYRKKEQQMIWLARVRPEHCEGIVKYTLLQGKVVHPESQLRAAKYKEYNRLKSLESSSNQTSNNDNVKSMEPLKLEERSKKRRRTSHSEPGNAHITSTPRKATKDIFATPSRHSRVPNVHPSQLDPYDSPSVLRRLFSPSTHRQDPSPLPLKAAIGPTPQRDGKALGLFDLLSESGGSTATPMAEKLAEHRGAVAQTPSRRKRHMDTIQEEEEEDDDDDSKDERSPAAFSLAKLFATPTTLRYAAMVEDNNTPSLNKTRDSNNCNAKENSTGTETAVESSNETPHFLRRYKATSSNLSSHGLGLSPTAVRKPPSFVGKGLSALVQGLREMEEEHMEEEWNVMKEIEAEQKQQQQEEAENVQVTDSQAPERPWKKKGQKRTTRRVIMRPVLSKPKTPVWNDPNSDFDGGPESDNEPAPIPDTQRPNAPRKAAMKANSQPNEEVDADTTSLNIISEPVSESEPEPDDSDLDQDYVDEPEVDTKNWRPKSFSEKMQEAISSVGDIESKTGPNTKEKARKSQSKQEDEVKKPRARKINPEAHANYRSLKIRNRSHKGRGFGRFRRR</sequence>
<dbReference type="SUPFAM" id="SSF52833">
    <property type="entry name" value="Thioredoxin-like"/>
    <property type="match status" value="1"/>
</dbReference>